<protein>
    <submittedName>
        <fullName evidence="1">Uncharacterized protein</fullName>
    </submittedName>
</protein>
<evidence type="ECO:0000313" key="2">
    <source>
        <dbReference type="Proteomes" id="UP000521032"/>
    </source>
</evidence>
<comment type="caution">
    <text evidence="1">The sequence shown here is derived from an EMBL/GenBank/DDBJ whole genome shotgun (WGS) entry which is preliminary data.</text>
</comment>
<proteinExistence type="predicted"/>
<name>A0A6V7RJ10_9BACL</name>
<organism evidence="1 2">
    <name type="scientific">Phocicoccus schoeneichii</name>
    <dbReference type="NCBI Taxonomy" id="1812261"/>
    <lineage>
        <taxon>Bacteria</taxon>
        <taxon>Bacillati</taxon>
        <taxon>Bacillota</taxon>
        <taxon>Bacilli</taxon>
        <taxon>Bacillales</taxon>
        <taxon>Salinicoccaceae</taxon>
        <taxon>Phocicoccus</taxon>
    </lineage>
</organism>
<keyword evidence="2" id="KW-1185">Reference proteome</keyword>
<dbReference type="Proteomes" id="UP000521032">
    <property type="component" value="Unassembled WGS sequence"/>
</dbReference>
<reference evidence="1 2" key="1">
    <citation type="submission" date="2020-07" db="EMBL/GenBank/DDBJ databases">
        <authorList>
            <person name="Criscuolo A."/>
        </authorList>
    </citation>
    <scope>NUCLEOTIDE SEQUENCE [LARGE SCALE GENOMIC DNA]</scope>
    <source>
        <strain evidence="2">CIP 111030</strain>
    </source>
</reference>
<evidence type="ECO:0000313" key="1">
    <source>
        <dbReference type="EMBL" id="CAD2078070.1"/>
    </source>
</evidence>
<dbReference type="AlphaFoldDB" id="A0A6V7RJ10"/>
<gene>
    <name evidence="1" type="ORF">JEOSCH030_01447</name>
</gene>
<sequence>MSILVRIHDTKNSGNEYKLLNDSLIETHNKQIVYETFLNQYTHRKQDVVLEFIYPNHKEYLLTLEEQ</sequence>
<accession>A0A6V7RJ10</accession>
<dbReference type="RefSeq" id="WP_186088227.1">
    <property type="nucleotide sequence ID" value="NZ_BMDB01000001.1"/>
</dbReference>
<dbReference type="EMBL" id="CAJEWE010000010">
    <property type="protein sequence ID" value="CAD2078070.1"/>
    <property type="molecule type" value="Genomic_DNA"/>
</dbReference>